<dbReference type="CDD" id="cd03230">
    <property type="entry name" value="ABC_DR_subfamily_A"/>
    <property type="match status" value="1"/>
</dbReference>
<dbReference type="InterPro" id="IPR051782">
    <property type="entry name" value="ABC_Transporter_VariousFunc"/>
</dbReference>
<reference evidence="5 6" key="1">
    <citation type="submission" date="2017-03" db="EMBL/GenBank/DDBJ databases">
        <title>Genome sequence of Clostridium hungatei DSM 14427.</title>
        <authorList>
            <person name="Poehlein A."/>
            <person name="Daniel R."/>
        </authorList>
    </citation>
    <scope>NUCLEOTIDE SEQUENCE [LARGE SCALE GENOMIC DNA]</scope>
    <source>
        <strain evidence="5 6">DSM 14427</strain>
    </source>
</reference>
<accession>A0A1V4SI20</accession>
<evidence type="ECO:0000313" key="5">
    <source>
        <dbReference type="EMBL" id="OPX43454.1"/>
    </source>
</evidence>
<keyword evidence="3 5" id="KW-0067">ATP-binding</keyword>
<evidence type="ECO:0000256" key="3">
    <source>
        <dbReference type="ARBA" id="ARBA00022840"/>
    </source>
</evidence>
<keyword evidence="1" id="KW-0813">Transport</keyword>
<evidence type="ECO:0000313" key="6">
    <source>
        <dbReference type="Proteomes" id="UP000191554"/>
    </source>
</evidence>
<comment type="caution">
    <text evidence="5">The sequence shown here is derived from an EMBL/GenBank/DDBJ whole genome shotgun (WGS) entry which is preliminary data.</text>
</comment>
<dbReference type="OrthoDB" id="9804819at2"/>
<dbReference type="InterPro" id="IPR003593">
    <property type="entry name" value="AAA+_ATPase"/>
</dbReference>
<dbReference type="AlphaFoldDB" id="A0A1V4SI20"/>
<dbReference type="InterPro" id="IPR003439">
    <property type="entry name" value="ABC_transporter-like_ATP-bd"/>
</dbReference>
<dbReference type="RefSeq" id="WP_080065057.1">
    <property type="nucleotide sequence ID" value="NZ_MZGX01000017.1"/>
</dbReference>
<dbReference type="InterPro" id="IPR027417">
    <property type="entry name" value="P-loop_NTPase"/>
</dbReference>
<keyword evidence="2" id="KW-0547">Nucleotide-binding</keyword>
<dbReference type="Pfam" id="PF00005">
    <property type="entry name" value="ABC_tran"/>
    <property type="match status" value="1"/>
</dbReference>
<proteinExistence type="predicted"/>
<sequence length="232" mass="26253">MGKIIEIIALEKKYGSKKVLDNISLTLESGTIVGLLGPNGCGKTSLIKVMAGLIKDYNGKVLIDGNEPGEASKALISYLPEKTYLSENYRAREAMDFFEDFYTDFDRKKAEEMFQQFKLDPNQKIKSMSKGMQEKVQLILVMSRRAKIYLLDEPLGGLDPASRKAMLDIILNNYSEDSVVLISTHLIHDVERIFDKVIMVGDRRILIDDTVDNIRESKGKSVVELFEEVFKC</sequence>
<evidence type="ECO:0000256" key="1">
    <source>
        <dbReference type="ARBA" id="ARBA00022448"/>
    </source>
</evidence>
<keyword evidence="6" id="KW-1185">Reference proteome</keyword>
<dbReference type="SUPFAM" id="SSF52540">
    <property type="entry name" value="P-loop containing nucleoside triphosphate hydrolases"/>
    <property type="match status" value="1"/>
</dbReference>
<dbReference type="Proteomes" id="UP000191554">
    <property type="component" value="Unassembled WGS sequence"/>
</dbReference>
<dbReference type="STRING" id="48256.CLHUN_26010"/>
<feature type="domain" description="ABC transporter" evidence="4">
    <location>
        <begin position="5"/>
        <end position="227"/>
    </location>
</feature>
<protein>
    <submittedName>
        <fullName evidence="5">ABC transporter ATP-binding protein YtrB</fullName>
    </submittedName>
</protein>
<gene>
    <name evidence="5" type="primary">ytrB_2</name>
    <name evidence="5" type="ORF">CLHUN_26010</name>
</gene>
<evidence type="ECO:0000259" key="4">
    <source>
        <dbReference type="PROSITE" id="PS50893"/>
    </source>
</evidence>
<dbReference type="SMART" id="SM00382">
    <property type="entry name" value="AAA"/>
    <property type="match status" value="1"/>
</dbReference>
<name>A0A1V4SI20_RUMHU</name>
<dbReference type="PANTHER" id="PTHR42939:SF1">
    <property type="entry name" value="ABC TRANSPORTER ATP-BINDING PROTEIN ALBC-RELATED"/>
    <property type="match status" value="1"/>
</dbReference>
<dbReference type="GO" id="GO:0016887">
    <property type="term" value="F:ATP hydrolysis activity"/>
    <property type="evidence" value="ECO:0007669"/>
    <property type="project" value="InterPro"/>
</dbReference>
<dbReference type="PROSITE" id="PS50893">
    <property type="entry name" value="ABC_TRANSPORTER_2"/>
    <property type="match status" value="1"/>
</dbReference>
<dbReference type="GO" id="GO:0005524">
    <property type="term" value="F:ATP binding"/>
    <property type="evidence" value="ECO:0007669"/>
    <property type="project" value="UniProtKB-KW"/>
</dbReference>
<dbReference type="Gene3D" id="3.40.50.300">
    <property type="entry name" value="P-loop containing nucleotide triphosphate hydrolases"/>
    <property type="match status" value="1"/>
</dbReference>
<dbReference type="EMBL" id="MZGX01000017">
    <property type="protein sequence ID" value="OPX43454.1"/>
    <property type="molecule type" value="Genomic_DNA"/>
</dbReference>
<organism evidence="5 6">
    <name type="scientific">Ruminiclostridium hungatei</name>
    <name type="common">Clostridium hungatei</name>
    <dbReference type="NCBI Taxonomy" id="48256"/>
    <lineage>
        <taxon>Bacteria</taxon>
        <taxon>Bacillati</taxon>
        <taxon>Bacillota</taxon>
        <taxon>Clostridia</taxon>
        <taxon>Eubacteriales</taxon>
        <taxon>Oscillospiraceae</taxon>
        <taxon>Ruminiclostridium</taxon>
    </lineage>
</organism>
<evidence type="ECO:0000256" key="2">
    <source>
        <dbReference type="ARBA" id="ARBA00022741"/>
    </source>
</evidence>
<dbReference type="PANTHER" id="PTHR42939">
    <property type="entry name" value="ABC TRANSPORTER ATP-BINDING PROTEIN ALBC-RELATED"/>
    <property type="match status" value="1"/>
</dbReference>